<evidence type="ECO:0000256" key="2">
    <source>
        <dbReference type="ARBA" id="ARBA00022475"/>
    </source>
</evidence>
<organism evidence="7 8">
    <name type="scientific">Nocardia puris</name>
    <dbReference type="NCBI Taxonomy" id="208602"/>
    <lineage>
        <taxon>Bacteria</taxon>
        <taxon>Bacillati</taxon>
        <taxon>Actinomycetota</taxon>
        <taxon>Actinomycetes</taxon>
        <taxon>Mycobacteriales</taxon>
        <taxon>Nocardiaceae</taxon>
        <taxon>Nocardia</taxon>
    </lineage>
</organism>
<feature type="transmembrane region" description="Helical" evidence="6">
    <location>
        <begin position="191"/>
        <end position="210"/>
    </location>
</feature>
<dbReference type="STRING" id="1210090.GCA_001613185_00244"/>
<keyword evidence="5 6" id="KW-0472">Membrane</keyword>
<reference evidence="7 8" key="1">
    <citation type="submission" date="2018-06" db="EMBL/GenBank/DDBJ databases">
        <title>Genomic Encyclopedia of Type Strains, Phase IV (KMG-IV): sequencing the most valuable type-strain genomes for metagenomic binning, comparative biology and taxonomic classification.</title>
        <authorList>
            <person name="Goeker M."/>
        </authorList>
    </citation>
    <scope>NUCLEOTIDE SEQUENCE [LARGE SCALE GENOMIC DNA]</scope>
    <source>
        <strain evidence="7 8">DSM 44599</strain>
    </source>
</reference>
<keyword evidence="3 6" id="KW-0812">Transmembrane</keyword>
<feature type="transmembrane region" description="Helical" evidence="6">
    <location>
        <begin position="276"/>
        <end position="301"/>
    </location>
</feature>
<dbReference type="CDD" id="cd06580">
    <property type="entry name" value="TM_PBP1_transp_TpRbsC_like"/>
    <property type="match status" value="1"/>
</dbReference>
<gene>
    <name evidence="7" type="ORF">DFR74_102380</name>
</gene>
<dbReference type="InterPro" id="IPR001851">
    <property type="entry name" value="ABC_transp_permease"/>
</dbReference>
<feature type="transmembrane region" description="Helical" evidence="6">
    <location>
        <begin position="216"/>
        <end position="235"/>
    </location>
</feature>
<dbReference type="OrthoDB" id="9792579at2"/>
<keyword evidence="8" id="KW-1185">Reference proteome</keyword>
<keyword evidence="4 6" id="KW-1133">Transmembrane helix</keyword>
<dbReference type="PANTHER" id="PTHR43370:SF1">
    <property type="entry name" value="GUANOSINE ABC TRANSPORTER PERMEASE PROTEIN NUPQ"/>
    <property type="match status" value="1"/>
</dbReference>
<comment type="subcellular location">
    <subcellularLocation>
        <location evidence="1">Cell membrane</location>
        <topology evidence="1">Multi-pass membrane protein</topology>
    </subcellularLocation>
</comment>
<feature type="transmembrane region" description="Helical" evidence="6">
    <location>
        <begin position="131"/>
        <end position="159"/>
    </location>
</feature>
<dbReference type="GO" id="GO:0022857">
    <property type="term" value="F:transmembrane transporter activity"/>
    <property type="evidence" value="ECO:0007669"/>
    <property type="project" value="InterPro"/>
</dbReference>
<feature type="transmembrane region" description="Helical" evidence="6">
    <location>
        <begin position="89"/>
        <end position="111"/>
    </location>
</feature>
<evidence type="ECO:0000313" key="7">
    <source>
        <dbReference type="EMBL" id="RBO93960.1"/>
    </source>
</evidence>
<feature type="transmembrane region" description="Helical" evidence="6">
    <location>
        <begin position="59"/>
        <end position="82"/>
    </location>
</feature>
<evidence type="ECO:0000313" key="8">
    <source>
        <dbReference type="Proteomes" id="UP000252586"/>
    </source>
</evidence>
<evidence type="ECO:0000256" key="4">
    <source>
        <dbReference type="ARBA" id="ARBA00022989"/>
    </source>
</evidence>
<comment type="caution">
    <text evidence="7">The sequence shown here is derived from an EMBL/GenBank/DDBJ whole genome shotgun (WGS) entry which is preliminary data.</text>
</comment>
<dbReference type="Pfam" id="PF02653">
    <property type="entry name" value="BPD_transp_2"/>
    <property type="match status" value="1"/>
</dbReference>
<evidence type="ECO:0000256" key="5">
    <source>
        <dbReference type="ARBA" id="ARBA00023136"/>
    </source>
</evidence>
<dbReference type="AlphaFoldDB" id="A0A366DV35"/>
<dbReference type="GO" id="GO:0005886">
    <property type="term" value="C:plasma membrane"/>
    <property type="evidence" value="ECO:0007669"/>
    <property type="project" value="UniProtKB-SubCell"/>
</dbReference>
<proteinExistence type="predicted"/>
<accession>A0A366DV35</accession>
<evidence type="ECO:0000256" key="3">
    <source>
        <dbReference type="ARBA" id="ARBA00022692"/>
    </source>
</evidence>
<sequence length="307" mass="30877">MSALGELLDGGVRLAIPLALASAGELISERAGVLNLSVEAMMLTGAFAGAIGAHTSGSAAGGVLCAAAAALLVAVLQAVLSVTLRADQIVTGIAANALALGATTYGARLYFTEGRGVPGFDKLEIPLLHDIPLLGPALFGQTALGYLAIAVTVLLAVLFSHRTGLGLAVSAVGEDALTADRSGLPVRMIRYGVVLLTGLTAGLAGAHLALADVHAFTDNLTAGAGYLAVVAVIAGRWRSWPTLAAALFFGLAQALQFAAPSFGLHLPTAVLVMSPYLLAVLAVSGLVGASRAPATLTVPFLREAKAR</sequence>
<dbReference type="Proteomes" id="UP000252586">
    <property type="component" value="Unassembled WGS sequence"/>
</dbReference>
<dbReference type="EMBL" id="QNRE01000002">
    <property type="protein sequence ID" value="RBO93960.1"/>
    <property type="molecule type" value="Genomic_DNA"/>
</dbReference>
<feature type="transmembrane region" description="Helical" evidence="6">
    <location>
        <begin position="242"/>
        <end position="264"/>
    </location>
</feature>
<dbReference type="RefSeq" id="WP_067501746.1">
    <property type="nucleotide sequence ID" value="NZ_QNRE01000002.1"/>
</dbReference>
<evidence type="ECO:0000256" key="1">
    <source>
        <dbReference type="ARBA" id="ARBA00004651"/>
    </source>
</evidence>
<name>A0A366DV35_9NOCA</name>
<dbReference type="PANTHER" id="PTHR43370">
    <property type="entry name" value="SUGAR ABC TRANSPORTER INTEGRAL MEMBRANE PROTEIN-RELATED"/>
    <property type="match status" value="1"/>
</dbReference>
<protein>
    <submittedName>
        <fullName evidence="7">Nucleoside ABC transporter membrane protein</fullName>
    </submittedName>
</protein>
<keyword evidence="2" id="KW-1003">Cell membrane</keyword>
<evidence type="ECO:0000256" key="6">
    <source>
        <dbReference type="SAM" id="Phobius"/>
    </source>
</evidence>